<dbReference type="OrthoDB" id="5416951at2"/>
<proteinExistence type="predicted"/>
<keyword evidence="1" id="KW-0732">Signal</keyword>
<accession>Q1JVR1</accession>
<protein>
    <recommendedName>
        <fullName evidence="4">Porin domain-containing protein</fullName>
    </recommendedName>
</protein>
<dbReference type="EMBL" id="AAEW02000033">
    <property type="protein sequence ID" value="EAT14316.1"/>
    <property type="molecule type" value="Genomic_DNA"/>
</dbReference>
<feature type="signal peptide" evidence="1">
    <location>
        <begin position="1"/>
        <end position="20"/>
    </location>
</feature>
<comment type="caution">
    <text evidence="2">The sequence shown here is derived from an EMBL/GenBank/DDBJ whole genome shotgun (WGS) entry which is preliminary data.</text>
</comment>
<evidence type="ECO:0000256" key="1">
    <source>
        <dbReference type="SAM" id="SignalP"/>
    </source>
</evidence>
<keyword evidence="3" id="KW-1185">Reference proteome</keyword>
<sequence>MKKVLLALLAVLIFAVPAMAIDFAFHGDFSNEFRLYSNQANFFTGDFGATTTRAADDPTDSAEIADDTTSDSFASVKYRLWTEIATDDGAVKGVFAVEIGGIHFGDKSRGGGFSGDGVNVETRWAYTDFALAGGRLKVGLQPVKINKFFWTETATGVNYKIGNFEAAWYRGYEVYNTSADSNDFKDLDALYVRYNVKPANDVKVGLFGVWETSDGNTVNDAGYAAPTSNYAKKLTGYDLDLYTLGVDGGMTAGNLFANWDLMYQTGDLAEEFDFGGYFVHFDVGTKVGKGKLTYTFWYASGDDDSTDGDLDAFIATDCDTKGSDSSIVLFEGYTSDNYFSAVPYVQDQGLDLNRIGYDHQMSDKLTVGAAALYLKTAEDV</sequence>
<dbReference type="Proteomes" id="UP000005695">
    <property type="component" value="Unassembled WGS sequence"/>
</dbReference>
<evidence type="ECO:0000313" key="3">
    <source>
        <dbReference type="Proteomes" id="UP000005695"/>
    </source>
</evidence>
<organism evidence="2 3">
    <name type="scientific">Desulfuromonas acetoxidans (strain DSM 684 / 11070)</name>
    <dbReference type="NCBI Taxonomy" id="281689"/>
    <lineage>
        <taxon>Bacteria</taxon>
        <taxon>Pseudomonadati</taxon>
        <taxon>Thermodesulfobacteriota</taxon>
        <taxon>Desulfuromonadia</taxon>
        <taxon>Desulfuromonadales</taxon>
        <taxon>Desulfuromonadaceae</taxon>
        <taxon>Desulfuromonas</taxon>
    </lineage>
</organism>
<gene>
    <name evidence="2" type="ORF">Dace_0201</name>
</gene>
<dbReference type="RefSeq" id="WP_006002993.1">
    <property type="nucleotide sequence ID" value="NZ_AAEW02000033.1"/>
</dbReference>
<feature type="chain" id="PRO_5005693628" description="Porin domain-containing protein" evidence="1">
    <location>
        <begin position="21"/>
        <end position="380"/>
    </location>
</feature>
<evidence type="ECO:0008006" key="4">
    <source>
        <dbReference type="Google" id="ProtNLM"/>
    </source>
</evidence>
<evidence type="ECO:0000313" key="2">
    <source>
        <dbReference type="EMBL" id="EAT14316.1"/>
    </source>
</evidence>
<name>Q1JVR1_DESA6</name>
<dbReference type="AlphaFoldDB" id="Q1JVR1"/>
<reference evidence="2" key="2">
    <citation type="submission" date="2006-05" db="EMBL/GenBank/DDBJ databases">
        <title>Sequencing of the draft genome and assembly of Desulfuromonas acetoxidans DSM 684.</title>
        <authorList>
            <consortium name="US DOE Joint Genome Institute (JGI-PGF)"/>
            <person name="Copeland A."/>
            <person name="Lucas S."/>
            <person name="Lapidus A."/>
            <person name="Barry K."/>
            <person name="Detter J.C."/>
            <person name="Glavina del Rio T."/>
            <person name="Hammon N."/>
            <person name="Israni S."/>
            <person name="Dalin E."/>
            <person name="Tice H."/>
            <person name="Bruce D."/>
            <person name="Pitluck S."/>
            <person name="Richardson P."/>
        </authorList>
    </citation>
    <scope>NUCLEOTIDE SEQUENCE [LARGE SCALE GENOMIC DNA]</scope>
    <source>
        <strain evidence="2">DSM 684</strain>
    </source>
</reference>
<reference evidence="2" key="1">
    <citation type="submission" date="2006-05" db="EMBL/GenBank/DDBJ databases">
        <title>Annotation of the draft genome assembly of Desulfuromonas acetoxidans DSM 684.</title>
        <authorList>
            <consortium name="US DOE Joint Genome Institute (JGI-ORNL)"/>
            <person name="Larimer F."/>
            <person name="Land M."/>
            <person name="Hauser L."/>
        </authorList>
    </citation>
    <scope>NUCLEOTIDE SEQUENCE [LARGE SCALE GENOMIC DNA]</scope>
    <source>
        <strain evidence="2">DSM 684</strain>
    </source>
</reference>